<name>A0A0A9YCJ5_LYGHE</name>
<accession>A0A0A9YCJ5</accession>
<protein>
    <submittedName>
        <fullName evidence="2">Uncharacterized protein</fullName>
    </submittedName>
</protein>
<proteinExistence type="predicted"/>
<feature type="non-terminal residue" evidence="2">
    <location>
        <position position="1"/>
    </location>
</feature>
<dbReference type="AlphaFoldDB" id="A0A0A9YCJ5"/>
<feature type="non-terminal residue" evidence="2">
    <location>
        <position position="110"/>
    </location>
</feature>
<sequence length="110" mass="12788">LIYRAKLEIKTIGNTFKFPISLMENQQKYFSNLCVLIEFFQTIIAQIYLNCSLGQQNMILICWYVQKFTIFIEKPMFFQSKRIGSATTRFSAKNHQGKTTPNSPRHAQAA</sequence>
<reference evidence="2" key="1">
    <citation type="journal article" date="2014" name="PLoS ONE">
        <title>Transcriptome-Based Identification of ABC Transporters in the Western Tarnished Plant Bug Lygus hesperus.</title>
        <authorList>
            <person name="Hull J.J."/>
            <person name="Chaney K."/>
            <person name="Geib S.M."/>
            <person name="Fabrick J.A."/>
            <person name="Brent C.S."/>
            <person name="Walsh D."/>
            <person name="Lavine L.C."/>
        </authorList>
    </citation>
    <scope>NUCLEOTIDE SEQUENCE</scope>
</reference>
<dbReference type="EMBL" id="GBHO01014776">
    <property type="protein sequence ID" value="JAG28828.1"/>
    <property type="molecule type" value="Transcribed_RNA"/>
</dbReference>
<evidence type="ECO:0000313" key="2">
    <source>
        <dbReference type="EMBL" id="JAG28828.1"/>
    </source>
</evidence>
<reference evidence="2" key="2">
    <citation type="submission" date="2014-07" db="EMBL/GenBank/DDBJ databases">
        <authorList>
            <person name="Hull J."/>
        </authorList>
    </citation>
    <scope>NUCLEOTIDE SEQUENCE</scope>
</reference>
<feature type="region of interest" description="Disordered" evidence="1">
    <location>
        <begin position="91"/>
        <end position="110"/>
    </location>
</feature>
<organism evidence="2">
    <name type="scientific">Lygus hesperus</name>
    <name type="common">Western plant bug</name>
    <dbReference type="NCBI Taxonomy" id="30085"/>
    <lineage>
        <taxon>Eukaryota</taxon>
        <taxon>Metazoa</taxon>
        <taxon>Ecdysozoa</taxon>
        <taxon>Arthropoda</taxon>
        <taxon>Hexapoda</taxon>
        <taxon>Insecta</taxon>
        <taxon>Pterygota</taxon>
        <taxon>Neoptera</taxon>
        <taxon>Paraneoptera</taxon>
        <taxon>Hemiptera</taxon>
        <taxon>Heteroptera</taxon>
        <taxon>Panheteroptera</taxon>
        <taxon>Cimicomorpha</taxon>
        <taxon>Miridae</taxon>
        <taxon>Mirini</taxon>
        <taxon>Lygus</taxon>
    </lineage>
</organism>
<gene>
    <name evidence="2" type="ORF">CM83_60910</name>
</gene>
<evidence type="ECO:0000256" key="1">
    <source>
        <dbReference type="SAM" id="MobiDB-lite"/>
    </source>
</evidence>